<evidence type="ECO:0000313" key="1">
    <source>
        <dbReference type="EMBL" id="ADI87841.1"/>
    </source>
</evidence>
<protein>
    <submittedName>
        <fullName evidence="1">Uncharacterized protein</fullName>
    </submittedName>
</protein>
<reference evidence="1" key="1">
    <citation type="journal article" date="2010" name="Appl. Environ. Microbiol.">
        <title>Novel florfenicol and chloramphenicol resistance gene discovered in Alaskan soil by using functional metagenomics.</title>
        <authorList>
            <person name="Lang K.S."/>
            <person name="Anderson J.M."/>
            <person name="Schwarz S."/>
            <person name="Williamson L."/>
            <person name="Handelsman J."/>
            <person name="Singer R.S."/>
        </authorList>
    </citation>
    <scope>NUCLEOTIDE SEQUENCE</scope>
</reference>
<organism evidence="1">
    <name type="scientific">uncultured bacterium Ak20-3</name>
    <dbReference type="NCBI Taxonomy" id="798570"/>
    <lineage>
        <taxon>Bacteria</taxon>
        <taxon>environmental samples</taxon>
    </lineage>
</organism>
<gene>
    <name evidence="1" type="ORF">AKSOIL_0333</name>
</gene>
<dbReference type="EMBL" id="HM537013">
    <property type="protein sequence ID" value="ADI87841.1"/>
    <property type="molecule type" value="Genomic_DNA"/>
</dbReference>
<accession>D9MX64</accession>
<sequence length="282" mass="31572">MDYGFGAKMLDPKALFLVASLLVNQQPALANESVAIESQCAPTPGYFEQAHQYLYKWEMPLYLVYFVSNMPQYHAKYREGKLGRLDFISSMVFLGWTARMHASLYLGTIVESFYLPSPAQNNLQDKGTIDWILAKAQEIMMPGYGAQVVTMDACVQSGLCAPQNGQLEFYFEYYFPALAVLTAGLQNVRDMRSNVTAQNSTQAGPVSLIPFGDYVGSFVNSAYLLGSVCHFYAAKFGKDDPRYQSFAFNKALSLVFIFLWWGADQGARNLFTPVNETMKVDL</sequence>
<proteinExistence type="predicted"/>
<dbReference type="AlphaFoldDB" id="D9MX64"/>
<name>D9MX64_9BACT</name>